<dbReference type="InterPro" id="IPR051133">
    <property type="entry name" value="Adapter_Engulfment-Domain"/>
</dbReference>
<protein>
    <submittedName>
        <fullName evidence="1">Low density lipoprotein receptor adapter protein</fullName>
    </submittedName>
</protein>
<name>A0A2A3EN56_APICC</name>
<evidence type="ECO:0000313" key="2">
    <source>
        <dbReference type="Proteomes" id="UP000242457"/>
    </source>
</evidence>
<dbReference type="AlphaFoldDB" id="A0A2A3EN56"/>
<keyword evidence="1" id="KW-0675">Receptor</keyword>
<dbReference type="CDD" id="cd13160">
    <property type="entry name" value="PTB_LDLRAP_insect-like"/>
    <property type="match status" value="1"/>
</dbReference>
<dbReference type="EMBL" id="KZ288204">
    <property type="protein sequence ID" value="PBC33147.1"/>
    <property type="molecule type" value="Genomic_DNA"/>
</dbReference>
<reference evidence="1 2" key="1">
    <citation type="submission" date="2014-07" db="EMBL/GenBank/DDBJ databases">
        <title>Genomic and transcriptomic analysis on Apis cerana provide comprehensive insights into honey bee biology.</title>
        <authorList>
            <person name="Diao Q."/>
            <person name="Sun L."/>
            <person name="Zheng H."/>
            <person name="Zheng H."/>
            <person name="Xu S."/>
            <person name="Wang S."/>
            <person name="Zeng Z."/>
            <person name="Hu F."/>
            <person name="Su S."/>
            <person name="Wu J."/>
        </authorList>
    </citation>
    <scope>NUCLEOTIDE SEQUENCE [LARGE SCALE GENOMIC DNA]</scope>
    <source>
        <tissue evidence="1">Pupae without intestine</tissue>
    </source>
</reference>
<dbReference type="Proteomes" id="UP000242457">
    <property type="component" value="Unassembled WGS sequence"/>
</dbReference>
<dbReference type="PANTHER" id="PTHR11232:SF57">
    <property type="entry name" value="RE46159P"/>
    <property type="match status" value="1"/>
</dbReference>
<accession>A0A2A3EN56</accession>
<dbReference type="PANTHER" id="PTHR11232">
    <property type="entry name" value="PHOSPHOTYROSINE INTERACTION DOMAIN-CONTAINING FAMILY MEMBER"/>
    <property type="match status" value="1"/>
</dbReference>
<gene>
    <name evidence="1" type="ORF">APICC_01260</name>
</gene>
<dbReference type="InterPro" id="IPR011993">
    <property type="entry name" value="PH-like_dom_sf"/>
</dbReference>
<proteinExistence type="predicted"/>
<evidence type="ECO:0000313" key="1">
    <source>
        <dbReference type="EMBL" id="PBC33147.1"/>
    </source>
</evidence>
<sequence>MLCSRASSPPRPSRVTGRDELASFDDVTMFPQFLCEGELVIACIVIRWTDIKQFAEGVVRKPDSLQNPFKQEISTSNAVRRHCSRKKNFETHSSRTVEKSINSNVALLDTDSDDASRLAENGTVWTKEAKHAPIWQAPMPDLTKIRNRGRKIPLSDKKPGNLQKKNVHHLNKMLSYQLKVKIEIIRKEKKICNTEKFSSTQTSQEVVEMKKEKSPASSTDKERKDLVSKLSRLSIDNNVFEGSTDLPQVFQVKYLGSHDARGLWGIKHTRRPVDNMVAAAKALPTNTMLPLIKLVVSEEGVALLPIEKRKQDPNFVKMYPIETISYGVQDLVYTRVFSMIVVRETDNFRRMSPFECYGFVCESKHHARQLTYALAAAFEIYSRSVKAQDKMAEMAGKNGAKKRFAIDLRSPEEMAADLAVDSEA</sequence>
<dbReference type="SUPFAM" id="SSF50729">
    <property type="entry name" value="PH domain-like"/>
    <property type="match status" value="1"/>
</dbReference>
<dbReference type="Gene3D" id="2.30.29.30">
    <property type="entry name" value="Pleckstrin-homology domain (PH domain)/Phosphotyrosine-binding domain (PTB)"/>
    <property type="match status" value="1"/>
</dbReference>
<dbReference type="STRING" id="94128.A0A2A3EN56"/>
<organism evidence="1 2">
    <name type="scientific">Apis cerana cerana</name>
    <name type="common">Oriental honeybee</name>
    <dbReference type="NCBI Taxonomy" id="94128"/>
    <lineage>
        <taxon>Eukaryota</taxon>
        <taxon>Metazoa</taxon>
        <taxon>Ecdysozoa</taxon>
        <taxon>Arthropoda</taxon>
        <taxon>Hexapoda</taxon>
        <taxon>Insecta</taxon>
        <taxon>Pterygota</taxon>
        <taxon>Neoptera</taxon>
        <taxon>Endopterygota</taxon>
        <taxon>Hymenoptera</taxon>
        <taxon>Apocrita</taxon>
        <taxon>Aculeata</taxon>
        <taxon>Apoidea</taxon>
        <taxon>Anthophila</taxon>
        <taxon>Apidae</taxon>
        <taxon>Apis</taxon>
    </lineage>
</organism>
<keyword evidence="1" id="KW-0449">Lipoprotein</keyword>
<keyword evidence="2" id="KW-1185">Reference proteome</keyword>
<dbReference type="OrthoDB" id="9994289at2759"/>